<evidence type="ECO:0000313" key="3">
    <source>
        <dbReference type="Proteomes" id="UP000019151"/>
    </source>
</evidence>
<protein>
    <recommendedName>
        <fullName evidence="1">DUF4440 domain-containing protein</fullName>
    </recommendedName>
</protein>
<accession>W0RQZ3</accession>
<evidence type="ECO:0000313" key="2">
    <source>
        <dbReference type="EMBL" id="AHG92887.1"/>
    </source>
</evidence>
<keyword evidence="2" id="KW-0614">Plasmid</keyword>
<dbReference type="Gene3D" id="3.10.450.50">
    <property type="match status" value="1"/>
</dbReference>
<dbReference type="Proteomes" id="UP000019151">
    <property type="component" value="Plasmid 1"/>
</dbReference>
<dbReference type="HOGENOM" id="CLU_1784072_0_0_0"/>
<organism evidence="2 3">
    <name type="scientific">Gemmatirosa kalamazoonensis</name>
    <dbReference type="NCBI Taxonomy" id="861299"/>
    <lineage>
        <taxon>Bacteria</taxon>
        <taxon>Pseudomonadati</taxon>
        <taxon>Gemmatimonadota</taxon>
        <taxon>Gemmatimonadia</taxon>
        <taxon>Gemmatimonadales</taxon>
        <taxon>Gemmatimonadaceae</taxon>
        <taxon>Gemmatirosa</taxon>
    </lineage>
</organism>
<dbReference type="Pfam" id="PF14534">
    <property type="entry name" value="DUF4440"/>
    <property type="match status" value="1"/>
</dbReference>
<dbReference type="SUPFAM" id="SSF54427">
    <property type="entry name" value="NTF2-like"/>
    <property type="match status" value="1"/>
</dbReference>
<sequence length="145" mass="15040">MLERLGRSIVTIAAVTLCGGGCARGARVSTAPPTSTERAVRAAAAEWVRAAAERDGEAMGAYFAEDAFVMYPRPQPTVGRAANTAVWVTLFARPGALHPLTTDSVVVARSGDLAYVTGRWHLSAPAAGTQPATDVGAATWQCGAR</sequence>
<dbReference type="AlphaFoldDB" id="W0RQZ3"/>
<dbReference type="EMBL" id="CP007129">
    <property type="protein sequence ID" value="AHG92887.1"/>
    <property type="molecule type" value="Genomic_DNA"/>
</dbReference>
<gene>
    <name evidence="2" type="ORF">J421_5352</name>
</gene>
<evidence type="ECO:0000259" key="1">
    <source>
        <dbReference type="Pfam" id="PF14534"/>
    </source>
</evidence>
<feature type="domain" description="DUF4440" evidence="1">
    <location>
        <begin position="40"/>
        <end position="134"/>
    </location>
</feature>
<proteinExistence type="predicted"/>
<reference evidence="2 3" key="1">
    <citation type="journal article" date="2014" name="Genome Announc.">
        <title>Genome Sequence and Methylome of Soil Bacterium Gemmatirosa kalamazoonensis KBS708T, a Member of the Rarely Cultivated Gemmatimonadetes Phylum.</title>
        <authorList>
            <person name="Debruyn J.M."/>
            <person name="Radosevich M."/>
            <person name="Wommack K.E."/>
            <person name="Polson S.W."/>
            <person name="Hauser L.J."/>
            <person name="Fawaz M.N."/>
            <person name="Korlach J."/>
            <person name="Tsai Y.C."/>
        </authorList>
    </citation>
    <scope>NUCLEOTIDE SEQUENCE [LARGE SCALE GENOMIC DNA]</scope>
    <source>
        <strain evidence="2 3">KBS708</strain>
        <plasmid evidence="3">Plasmid 1</plasmid>
    </source>
</reference>
<geneLocation type="plasmid" evidence="2 3">
    <name>1</name>
</geneLocation>
<keyword evidence="3" id="KW-1185">Reference proteome</keyword>
<dbReference type="InParanoid" id="W0RQZ3"/>
<dbReference type="KEGG" id="gba:J421_5352"/>
<name>W0RQZ3_9BACT</name>
<dbReference type="InterPro" id="IPR027843">
    <property type="entry name" value="DUF4440"/>
</dbReference>
<dbReference type="InterPro" id="IPR032710">
    <property type="entry name" value="NTF2-like_dom_sf"/>
</dbReference>